<dbReference type="GO" id="GO:0003735">
    <property type="term" value="F:structural constituent of ribosome"/>
    <property type="evidence" value="ECO:0007669"/>
    <property type="project" value="InterPro"/>
</dbReference>
<reference evidence="8" key="2">
    <citation type="journal article" date="2021" name="PeerJ">
        <title>Extensive microbial diversity within the chicken gut microbiome revealed by metagenomics and culture.</title>
        <authorList>
            <person name="Gilroy R."/>
            <person name="Ravi A."/>
            <person name="Getino M."/>
            <person name="Pursley I."/>
            <person name="Horton D.L."/>
            <person name="Alikhan N.F."/>
            <person name="Baker D."/>
            <person name="Gharbi K."/>
            <person name="Hall N."/>
            <person name="Watson M."/>
            <person name="Adriaenssens E.M."/>
            <person name="Foster-Nyarko E."/>
            <person name="Jarju S."/>
            <person name="Secka A."/>
            <person name="Antonio M."/>
            <person name="Oren A."/>
            <person name="Chaudhuri R.R."/>
            <person name="La Ragione R."/>
            <person name="Hildebrand F."/>
            <person name="Pallen M.J."/>
        </authorList>
    </citation>
    <scope>NUCLEOTIDE SEQUENCE</scope>
    <source>
        <strain evidence="8">9366</strain>
    </source>
</reference>
<evidence type="ECO:0000256" key="1">
    <source>
        <dbReference type="ARBA" id="ARBA00010528"/>
    </source>
</evidence>
<evidence type="ECO:0000256" key="5">
    <source>
        <dbReference type="ARBA" id="ARBA00035244"/>
    </source>
</evidence>
<dbReference type="Gene3D" id="3.40.1370.10">
    <property type="match status" value="1"/>
</dbReference>
<dbReference type="PANTHER" id="PTHR10746">
    <property type="entry name" value="50S RIBOSOMAL PROTEIN L4"/>
    <property type="match status" value="1"/>
</dbReference>
<evidence type="ECO:0000256" key="4">
    <source>
        <dbReference type="ARBA" id="ARBA00023274"/>
    </source>
</evidence>
<protein>
    <recommendedName>
        <fullName evidence="5 6">Large ribosomal subunit protein uL4</fullName>
    </recommendedName>
</protein>
<dbReference type="GO" id="GO:0005840">
    <property type="term" value="C:ribosome"/>
    <property type="evidence" value="ECO:0007669"/>
    <property type="project" value="UniProtKB-KW"/>
</dbReference>
<keyword evidence="4 6" id="KW-0687">Ribonucleoprotein</keyword>
<evidence type="ECO:0000256" key="6">
    <source>
        <dbReference type="HAMAP-Rule" id="MF_01328"/>
    </source>
</evidence>
<dbReference type="NCBIfam" id="TIGR03953">
    <property type="entry name" value="rplD_bact"/>
    <property type="match status" value="1"/>
</dbReference>
<reference evidence="8" key="1">
    <citation type="submission" date="2020-10" db="EMBL/GenBank/DDBJ databases">
        <authorList>
            <person name="Gilroy R."/>
        </authorList>
    </citation>
    <scope>NUCLEOTIDE SEQUENCE</scope>
    <source>
        <strain evidence="8">9366</strain>
    </source>
</reference>
<dbReference type="Proteomes" id="UP000824145">
    <property type="component" value="Unassembled WGS sequence"/>
</dbReference>
<dbReference type="GO" id="GO:1990904">
    <property type="term" value="C:ribonucleoprotein complex"/>
    <property type="evidence" value="ECO:0007669"/>
    <property type="project" value="UniProtKB-KW"/>
</dbReference>
<dbReference type="GO" id="GO:0006412">
    <property type="term" value="P:translation"/>
    <property type="evidence" value="ECO:0007669"/>
    <property type="project" value="UniProtKB-UniRule"/>
</dbReference>
<comment type="function">
    <text evidence="6">Forms part of the polypeptide exit tunnel.</text>
</comment>
<feature type="region of interest" description="Disordered" evidence="7">
    <location>
        <begin position="47"/>
        <end position="77"/>
    </location>
</feature>
<evidence type="ECO:0000256" key="2">
    <source>
        <dbReference type="ARBA" id="ARBA00011838"/>
    </source>
</evidence>
<dbReference type="PANTHER" id="PTHR10746:SF6">
    <property type="entry name" value="LARGE RIBOSOMAL SUBUNIT PROTEIN UL4M"/>
    <property type="match status" value="1"/>
</dbReference>
<evidence type="ECO:0000256" key="7">
    <source>
        <dbReference type="SAM" id="MobiDB-lite"/>
    </source>
</evidence>
<sequence>MKLNKYNMNAEKIGEIEISDAIFGAEFNEALVHQVVVAQLANKRQGTKSTLTRSEVRGGGKKPWRQKGTGRARQGSIRAPQWTGGGVVFAPKPRDFSQKINKRMKQQAIVCALSAKVKADEFIIVDEIALEQIKTKAVAGMLDKFGISGKTLIVTGERDEKVYLSGRNIPGVSVTEAAGVNVYDLVASGKCVITEAAVRKIEQMQEAE</sequence>
<keyword evidence="6" id="KW-0694">RNA-binding</keyword>
<name>A0A9D1SKP3_9FIRM</name>
<comment type="function">
    <text evidence="6">One of the primary rRNA binding proteins, this protein initially binds near the 5'-end of the 23S rRNA. It is important during the early stages of 50S assembly. It makes multiple contacts with different domains of the 23S rRNA in the assembled 50S subunit and ribosome.</text>
</comment>
<dbReference type="InterPro" id="IPR023574">
    <property type="entry name" value="Ribosomal_uL4_dom_sf"/>
</dbReference>
<dbReference type="EMBL" id="DVNJ01000030">
    <property type="protein sequence ID" value="HIU63157.1"/>
    <property type="molecule type" value="Genomic_DNA"/>
</dbReference>
<gene>
    <name evidence="6 8" type="primary">rplD</name>
    <name evidence="8" type="ORF">IAB07_05280</name>
</gene>
<dbReference type="Pfam" id="PF00573">
    <property type="entry name" value="Ribosomal_L4"/>
    <property type="match status" value="1"/>
</dbReference>
<keyword evidence="6" id="KW-0699">rRNA-binding</keyword>
<organism evidence="8 9">
    <name type="scientific">Candidatus Caccalectryoclostridium excrementigallinarum</name>
    <dbReference type="NCBI Taxonomy" id="2840710"/>
    <lineage>
        <taxon>Bacteria</taxon>
        <taxon>Bacillati</taxon>
        <taxon>Bacillota</taxon>
        <taxon>Clostridia</taxon>
        <taxon>Christensenellales</taxon>
        <taxon>Christensenellaceae</taxon>
        <taxon>Christensenellaceae incertae sedis</taxon>
        <taxon>Candidatus Caccalectryoclostridium</taxon>
    </lineage>
</organism>
<evidence type="ECO:0000313" key="8">
    <source>
        <dbReference type="EMBL" id="HIU63157.1"/>
    </source>
</evidence>
<comment type="subunit">
    <text evidence="2 6">Part of the 50S ribosomal subunit.</text>
</comment>
<dbReference type="HAMAP" id="MF_01328_B">
    <property type="entry name" value="Ribosomal_uL4_B"/>
    <property type="match status" value="1"/>
</dbReference>
<dbReference type="InterPro" id="IPR002136">
    <property type="entry name" value="Ribosomal_uL4"/>
</dbReference>
<comment type="caution">
    <text evidence="8">The sequence shown here is derived from an EMBL/GenBank/DDBJ whole genome shotgun (WGS) entry which is preliminary data.</text>
</comment>
<feature type="compositionally biased region" description="Basic residues" evidence="7">
    <location>
        <begin position="59"/>
        <end position="70"/>
    </location>
</feature>
<keyword evidence="3 6" id="KW-0689">Ribosomal protein</keyword>
<dbReference type="AlphaFoldDB" id="A0A9D1SKP3"/>
<proteinExistence type="inferred from homology"/>
<evidence type="ECO:0000256" key="3">
    <source>
        <dbReference type="ARBA" id="ARBA00022980"/>
    </source>
</evidence>
<dbReference type="InterPro" id="IPR013005">
    <property type="entry name" value="Ribosomal_uL4-like"/>
</dbReference>
<dbReference type="SUPFAM" id="SSF52166">
    <property type="entry name" value="Ribosomal protein L4"/>
    <property type="match status" value="1"/>
</dbReference>
<accession>A0A9D1SKP3</accession>
<comment type="similarity">
    <text evidence="1 6">Belongs to the universal ribosomal protein uL4 family.</text>
</comment>
<evidence type="ECO:0000313" key="9">
    <source>
        <dbReference type="Proteomes" id="UP000824145"/>
    </source>
</evidence>
<dbReference type="GO" id="GO:0019843">
    <property type="term" value="F:rRNA binding"/>
    <property type="evidence" value="ECO:0007669"/>
    <property type="project" value="UniProtKB-UniRule"/>
</dbReference>